<accession>A0A6I4U0B8</accession>
<name>A0A6I4U0B8_9SPHN</name>
<evidence type="ECO:0008006" key="3">
    <source>
        <dbReference type="Google" id="ProtNLM"/>
    </source>
</evidence>
<dbReference type="RefSeq" id="WP_160615874.1">
    <property type="nucleotide sequence ID" value="NZ_WTYR01000001.1"/>
</dbReference>
<dbReference type="AlphaFoldDB" id="A0A6I4U0B8"/>
<comment type="caution">
    <text evidence="1">The sequence shown here is derived from an EMBL/GenBank/DDBJ whole genome shotgun (WGS) entry which is preliminary data.</text>
</comment>
<dbReference type="EMBL" id="WTYR01000001">
    <property type="protein sequence ID" value="MXP09216.1"/>
    <property type="molecule type" value="Genomic_DNA"/>
</dbReference>
<proteinExistence type="predicted"/>
<keyword evidence="2" id="KW-1185">Reference proteome</keyword>
<protein>
    <recommendedName>
        <fullName evidence="3">Alpha/beta hydrolase</fullName>
    </recommendedName>
</protein>
<dbReference type="Proteomes" id="UP000429229">
    <property type="component" value="Unassembled WGS sequence"/>
</dbReference>
<reference evidence="1 2" key="1">
    <citation type="submission" date="2019-12" db="EMBL/GenBank/DDBJ databases">
        <title>Genomic-based taxomic classification of the family Erythrobacteraceae.</title>
        <authorList>
            <person name="Xu L."/>
        </authorList>
    </citation>
    <scope>NUCLEOTIDE SEQUENCE [LARGE SCALE GENOMIC DNA]</scope>
    <source>
        <strain evidence="1 2">LMG 29519</strain>
    </source>
</reference>
<evidence type="ECO:0000313" key="1">
    <source>
        <dbReference type="EMBL" id="MXP09216.1"/>
    </source>
</evidence>
<organism evidence="1 2">
    <name type="scientific">Alteriqipengyuania halimionae</name>
    <dbReference type="NCBI Taxonomy" id="1926630"/>
    <lineage>
        <taxon>Bacteria</taxon>
        <taxon>Pseudomonadati</taxon>
        <taxon>Pseudomonadota</taxon>
        <taxon>Alphaproteobacteria</taxon>
        <taxon>Sphingomonadales</taxon>
        <taxon>Erythrobacteraceae</taxon>
        <taxon>Alteriqipengyuania</taxon>
    </lineage>
</organism>
<gene>
    <name evidence="1" type="ORF">GRI68_03375</name>
</gene>
<sequence>MIASYTAAGSETPEHIFAFDRRREHRLLIVPPLFDEMHTLRRLLVETMRRLDGAGVDSFLIDLPGTNESAADLAEQDAESWQRATTHAAEDFGATHVLGVRGGALLIPVHLPGWIYAPIHGTSVLKRLLRARTIASREAGREETATSLLERGKSDGLDLGGYRLGPLMIAGLGRRNIPARPRLSTIAQDAIGGGGMWLRAEPGDDPEQADALAAFITMALAS</sequence>
<evidence type="ECO:0000313" key="2">
    <source>
        <dbReference type="Proteomes" id="UP000429229"/>
    </source>
</evidence>
<dbReference type="OrthoDB" id="7390151at2"/>